<name>A0AAP2DPX3_9BACT</name>
<evidence type="ECO:0000256" key="1">
    <source>
        <dbReference type="SAM" id="MobiDB-lite"/>
    </source>
</evidence>
<evidence type="ECO:0000313" key="2">
    <source>
        <dbReference type="EMBL" id="MBT1699062.1"/>
    </source>
</evidence>
<proteinExistence type="predicted"/>
<dbReference type="RefSeq" id="WP_254166451.1">
    <property type="nucleotide sequence ID" value="NZ_JAHESF010000020.1"/>
</dbReference>
<keyword evidence="3" id="KW-1185">Reference proteome</keyword>
<comment type="caution">
    <text evidence="2">The sequence shown here is derived from an EMBL/GenBank/DDBJ whole genome shotgun (WGS) entry which is preliminary data.</text>
</comment>
<protein>
    <submittedName>
        <fullName evidence="2">Uncharacterized protein</fullName>
    </submittedName>
</protein>
<reference evidence="2 3" key="1">
    <citation type="submission" date="2021-05" db="EMBL/GenBank/DDBJ databases">
        <title>A Polyphasic approach of four new species of the genus Ohtaekwangia: Ohtaekwangia histidinii sp. nov., Ohtaekwangia cretensis sp. nov., Ohtaekwangia indiensis sp. nov., Ohtaekwangia reichenbachii sp. nov. from diverse environment.</title>
        <authorList>
            <person name="Octaviana S."/>
        </authorList>
    </citation>
    <scope>NUCLEOTIDE SEQUENCE [LARGE SCALE GENOMIC DNA]</scope>
    <source>
        <strain evidence="2 3">PWU4</strain>
    </source>
</reference>
<dbReference type="AlphaFoldDB" id="A0AAP2DPX3"/>
<dbReference type="EMBL" id="JAHESF010000020">
    <property type="protein sequence ID" value="MBT1699062.1"/>
    <property type="molecule type" value="Genomic_DNA"/>
</dbReference>
<gene>
    <name evidence="2" type="ORF">KK083_19360</name>
</gene>
<dbReference type="InterPro" id="IPR045362">
    <property type="entry name" value="CIS_spike_tip"/>
</dbReference>
<dbReference type="Proteomes" id="UP001319200">
    <property type="component" value="Unassembled WGS sequence"/>
</dbReference>
<accession>A0AAP2DPX3</accession>
<organism evidence="2 3">
    <name type="scientific">Chryseosolibacter histidini</name>
    <dbReference type="NCBI Taxonomy" id="2782349"/>
    <lineage>
        <taxon>Bacteria</taxon>
        <taxon>Pseudomonadati</taxon>
        <taxon>Bacteroidota</taxon>
        <taxon>Cytophagia</taxon>
        <taxon>Cytophagales</taxon>
        <taxon>Chryseotaleaceae</taxon>
        <taxon>Chryseosolibacter</taxon>
    </lineage>
</organism>
<dbReference type="Pfam" id="PF19267">
    <property type="entry name" value="CIS_spike_tip"/>
    <property type="match status" value="1"/>
</dbReference>
<feature type="region of interest" description="Disordered" evidence="1">
    <location>
        <begin position="110"/>
        <end position="144"/>
    </location>
</feature>
<sequence>MPDTILIDGDTVNFDAAFPPGSVVVKPGKLSAKGEATVNGKKMCVEGDEKNVSVAGCMYTTPIFSIPGTGTLKINSLAPNQKAMKTATGGKKVLLKGAKFIAVFEVQSPAKFQPPGTSPPQQDPMKKYIGTGSFVSTNQKTKGT</sequence>
<feature type="compositionally biased region" description="Polar residues" evidence="1">
    <location>
        <begin position="133"/>
        <end position="144"/>
    </location>
</feature>
<evidence type="ECO:0000313" key="3">
    <source>
        <dbReference type="Proteomes" id="UP001319200"/>
    </source>
</evidence>